<dbReference type="Proteomes" id="UP001044222">
    <property type="component" value="Chromosome 10"/>
</dbReference>
<protein>
    <submittedName>
        <fullName evidence="1">Uncharacterized protein</fullName>
    </submittedName>
</protein>
<sequence length="80" mass="8819">MYTRLSWTGSQWVLEAIPACIGRDARIHPGQAASLSQGKIDTSLLPPFDATPPHCQLKLYCLVFSSRGLCNTEFLSIPEL</sequence>
<gene>
    <name evidence="1" type="ORF">ANANG_G00200370</name>
</gene>
<organism evidence="1 2">
    <name type="scientific">Anguilla anguilla</name>
    <name type="common">European freshwater eel</name>
    <name type="synonym">Muraena anguilla</name>
    <dbReference type="NCBI Taxonomy" id="7936"/>
    <lineage>
        <taxon>Eukaryota</taxon>
        <taxon>Metazoa</taxon>
        <taxon>Chordata</taxon>
        <taxon>Craniata</taxon>
        <taxon>Vertebrata</taxon>
        <taxon>Euteleostomi</taxon>
        <taxon>Actinopterygii</taxon>
        <taxon>Neopterygii</taxon>
        <taxon>Teleostei</taxon>
        <taxon>Anguilliformes</taxon>
        <taxon>Anguillidae</taxon>
        <taxon>Anguilla</taxon>
    </lineage>
</organism>
<reference evidence="1" key="1">
    <citation type="submission" date="2021-01" db="EMBL/GenBank/DDBJ databases">
        <title>A chromosome-scale assembly of European eel, Anguilla anguilla.</title>
        <authorList>
            <person name="Henkel C."/>
            <person name="Jong-Raadsen S.A."/>
            <person name="Dufour S."/>
            <person name="Weltzien F.-A."/>
            <person name="Palstra A.P."/>
            <person name="Pelster B."/>
            <person name="Spaink H.P."/>
            <person name="Van Den Thillart G.E."/>
            <person name="Jansen H."/>
            <person name="Zahm M."/>
            <person name="Klopp C."/>
            <person name="Cedric C."/>
            <person name="Louis A."/>
            <person name="Berthelot C."/>
            <person name="Parey E."/>
            <person name="Roest Crollius H."/>
            <person name="Montfort J."/>
            <person name="Robinson-Rechavi M."/>
            <person name="Bucao C."/>
            <person name="Bouchez O."/>
            <person name="Gislard M."/>
            <person name="Lluch J."/>
            <person name="Milhes M."/>
            <person name="Lampietro C."/>
            <person name="Lopez Roques C."/>
            <person name="Donnadieu C."/>
            <person name="Braasch I."/>
            <person name="Desvignes T."/>
            <person name="Postlethwait J."/>
            <person name="Bobe J."/>
            <person name="Guiguen Y."/>
            <person name="Dirks R."/>
        </authorList>
    </citation>
    <scope>NUCLEOTIDE SEQUENCE</scope>
    <source>
        <strain evidence="1">Tag_6206</strain>
        <tissue evidence="1">Liver</tissue>
    </source>
</reference>
<proteinExistence type="predicted"/>
<keyword evidence="2" id="KW-1185">Reference proteome</keyword>
<comment type="caution">
    <text evidence="1">The sequence shown here is derived from an EMBL/GenBank/DDBJ whole genome shotgun (WGS) entry which is preliminary data.</text>
</comment>
<accession>A0A9D3M2T8</accession>
<evidence type="ECO:0000313" key="2">
    <source>
        <dbReference type="Proteomes" id="UP001044222"/>
    </source>
</evidence>
<evidence type="ECO:0000313" key="1">
    <source>
        <dbReference type="EMBL" id="KAG5841519.1"/>
    </source>
</evidence>
<dbReference type="EMBL" id="JAFIRN010000010">
    <property type="protein sequence ID" value="KAG5841519.1"/>
    <property type="molecule type" value="Genomic_DNA"/>
</dbReference>
<name>A0A9D3M2T8_ANGAN</name>
<dbReference type="AlphaFoldDB" id="A0A9D3M2T8"/>